<gene>
    <name evidence="9" type="ORF">Fot_24156</name>
</gene>
<feature type="transmembrane region" description="Helical" evidence="8">
    <location>
        <begin position="6"/>
        <end position="24"/>
    </location>
</feature>
<keyword evidence="10" id="KW-1185">Reference proteome</keyword>
<evidence type="ECO:0000256" key="7">
    <source>
        <dbReference type="ARBA" id="ARBA00023033"/>
    </source>
</evidence>
<dbReference type="AlphaFoldDB" id="A0ABD1U6G8"/>
<evidence type="ECO:0000256" key="6">
    <source>
        <dbReference type="ARBA" id="ARBA00023004"/>
    </source>
</evidence>
<keyword evidence="4" id="KW-0479">Metal-binding</keyword>
<dbReference type="Pfam" id="PF00067">
    <property type="entry name" value="p450"/>
    <property type="match status" value="1"/>
</dbReference>
<protein>
    <submittedName>
        <fullName evidence="9">Cytochrome</fullName>
    </submittedName>
</protein>
<keyword evidence="8" id="KW-1133">Transmembrane helix</keyword>
<proteinExistence type="inferred from homology"/>
<evidence type="ECO:0000313" key="9">
    <source>
        <dbReference type="EMBL" id="KAL2520233.1"/>
    </source>
</evidence>
<dbReference type="GO" id="GO:0046872">
    <property type="term" value="F:metal ion binding"/>
    <property type="evidence" value="ECO:0007669"/>
    <property type="project" value="UniProtKB-KW"/>
</dbReference>
<name>A0ABD1U6G8_9LAMI</name>
<dbReference type="InterPro" id="IPR001128">
    <property type="entry name" value="Cyt_P450"/>
</dbReference>
<evidence type="ECO:0000256" key="8">
    <source>
        <dbReference type="SAM" id="Phobius"/>
    </source>
</evidence>
<evidence type="ECO:0000313" key="10">
    <source>
        <dbReference type="Proteomes" id="UP001604277"/>
    </source>
</evidence>
<accession>A0ABD1U6G8</accession>
<evidence type="ECO:0000256" key="4">
    <source>
        <dbReference type="ARBA" id="ARBA00022723"/>
    </source>
</evidence>
<evidence type="ECO:0000256" key="5">
    <source>
        <dbReference type="ARBA" id="ARBA00023002"/>
    </source>
</evidence>
<keyword evidence="7" id="KW-0503">Monooxygenase</keyword>
<keyword evidence="8" id="KW-0812">Transmembrane</keyword>
<keyword evidence="3" id="KW-0349">Heme</keyword>
<dbReference type="InterPro" id="IPR036396">
    <property type="entry name" value="Cyt_P450_sf"/>
</dbReference>
<comment type="similarity">
    <text evidence="2">Belongs to the cytochrome P450 family.</text>
</comment>
<sequence>MEASWMVSAFTWLAILALIISKIIQNHLSKQKLIPPGPKPWPIIGNLNLFGSIPHQSLHLLSQKYGELMQLKFGSYPVLVASSPEMAKQFLKIHDTVFASRPALAAGKYTSYNYLDMTWAPYGSYWRQARKIYVTEIFSSKRLDSYEHIRVEERRNFFSRLYALSKLPGE</sequence>
<dbReference type="SUPFAM" id="SSF48264">
    <property type="entry name" value="Cytochrome P450"/>
    <property type="match status" value="1"/>
</dbReference>
<dbReference type="GO" id="GO:0004497">
    <property type="term" value="F:monooxygenase activity"/>
    <property type="evidence" value="ECO:0007669"/>
    <property type="project" value="UniProtKB-KW"/>
</dbReference>
<dbReference type="Proteomes" id="UP001604277">
    <property type="component" value="Unassembled WGS sequence"/>
</dbReference>
<dbReference type="PANTHER" id="PTHR47944:SF5">
    <property type="entry name" value="CYTOCHROME P450 71A1-LIKE"/>
    <property type="match status" value="1"/>
</dbReference>
<evidence type="ECO:0000256" key="2">
    <source>
        <dbReference type="ARBA" id="ARBA00010617"/>
    </source>
</evidence>
<comment type="caution">
    <text evidence="9">The sequence shown here is derived from an EMBL/GenBank/DDBJ whole genome shotgun (WGS) entry which is preliminary data.</text>
</comment>
<organism evidence="9 10">
    <name type="scientific">Forsythia ovata</name>
    <dbReference type="NCBI Taxonomy" id="205694"/>
    <lineage>
        <taxon>Eukaryota</taxon>
        <taxon>Viridiplantae</taxon>
        <taxon>Streptophyta</taxon>
        <taxon>Embryophyta</taxon>
        <taxon>Tracheophyta</taxon>
        <taxon>Spermatophyta</taxon>
        <taxon>Magnoliopsida</taxon>
        <taxon>eudicotyledons</taxon>
        <taxon>Gunneridae</taxon>
        <taxon>Pentapetalae</taxon>
        <taxon>asterids</taxon>
        <taxon>lamiids</taxon>
        <taxon>Lamiales</taxon>
        <taxon>Oleaceae</taxon>
        <taxon>Forsythieae</taxon>
        <taxon>Forsythia</taxon>
    </lineage>
</organism>
<keyword evidence="8" id="KW-0472">Membrane</keyword>
<dbReference type="EMBL" id="JBFOLJ010000007">
    <property type="protein sequence ID" value="KAL2520233.1"/>
    <property type="molecule type" value="Genomic_DNA"/>
</dbReference>
<dbReference type="PANTHER" id="PTHR47944">
    <property type="entry name" value="CYTOCHROME P450 98A9"/>
    <property type="match status" value="1"/>
</dbReference>
<comment type="cofactor">
    <cofactor evidence="1">
        <name>heme</name>
        <dbReference type="ChEBI" id="CHEBI:30413"/>
    </cofactor>
</comment>
<evidence type="ECO:0000256" key="3">
    <source>
        <dbReference type="ARBA" id="ARBA00022617"/>
    </source>
</evidence>
<keyword evidence="5" id="KW-0560">Oxidoreductase</keyword>
<dbReference type="Gene3D" id="1.10.630.10">
    <property type="entry name" value="Cytochrome P450"/>
    <property type="match status" value="1"/>
</dbReference>
<keyword evidence="6" id="KW-0408">Iron</keyword>
<evidence type="ECO:0000256" key="1">
    <source>
        <dbReference type="ARBA" id="ARBA00001971"/>
    </source>
</evidence>
<reference evidence="10" key="1">
    <citation type="submission" date="2024-07" db="EMBL/GenBank/DDBJ databases">
        <title>Two chromosome-level genome assemblies of Korean endemic species Abeliophyllum distichum and Forsythia ovata (Oleaceae).</title>
        <authorList>
            <person name="Jang H."/>
        </authorList>
    </citation>
    <scope>NUCLEOTIDE SEQUENCE [LARGE SCALE GENOMIC DNA]</scope>
</reference>